<reference evidence="1" key="1">
    <citation type="journal article" date="2019" name="Environ. Microbiol.">
        <title>Fungal ecological strategies reflected in gene transcription - a case study of two litter decomposers.</title>
        <authorList>
            <person name="Barbi F."/>
            <person name="Kohler A."/>
            <person name="Barry K."/>
            <person name="Baskaran P."/>
            <person name="Daum C."/>
            <person name="Fauchery L."/>
            <person name="Ihrmark K."/>
            <person name="Kuo A."/>
            <person name="LaButti K."/>
            <person name="Lipzen A."/>
            <person name="Morin E."/>
            <person name="Grigoriev I.V."/>
            <person name="Henrissat B."/>
            <person name="Lindahl B."/>
            <person name="Martin F."/>
        </authorList>
    </citation>
    <scope>NUCLEOTIDE SEQUENCE</scope>
    <source>
        <strain evidence="1">JB14</strain>
    </source>
</reference>
<dbReference type="Proteomes" id="UP000799118">
    <property type="component" value="Unassembled WGS sequence"/>
</dbReference>
<gene>
    <name evidence="1" type="ORF">BT96DRAFT_995562</name>
</gene>
<dbReference type="EMBL" id="ML769493">
    <property type="protein sequence ID" value="KAE9397737.1"/>
    <property type="molecule type" value="Genomic_DNA"/>
</dbReference>
<evidence type="ECO:0000313" key="2">
    <source>
        <dbReference type="Proteomes" id="UP000799118"/>
    </source>
</evidence>
<accession>A0A6A4HL17</accession>
<organism evidence="1 2">
    <name type="scientific">Gymnopus androsaceus JB14</name>
    <dbReference type="NCBI Taxonomy" id="1447944"/>
    <lineage>
        <taxon>Eukaryota</taxon>
        <taxon>Fungi</taxon>
        <taxon>Dikarya</taxon>
        <taxon>Basidiomycota</taxon>
        <taxon>Agaricomycotina</taxon>
        <taxon>Agaricomycetes</taxon>
        <taxon>Agaricomycetidae</taxon>
        <taxon>Agaricales</taxon>
        <taxon>Marasmiineae</taxon>
        <taxon>Omphalotaceae</taxon>
        <taxon>Gymnopus</taxon>
    </lineage>
</organism>
<protein>
    <submittedName>
        <fullName evidence="1">Uncharacterized protein</fullName>
    </submittedName>
</protein>
<evidence type="ECO:0000313" key="1">
    <source>
        <dbReference type="EMBL" id="KAE9397737.1"/>
    </source>
</evidence>
<proteinExistence type="predicted"/>
<sequence length="279" mass="31145">MSPSVQEGTSSSSSSASSSNFIMRLQGWVAWSVGVGIGVEGSDQIKPSCASLCSVQDGIANAEADTDVEKGNRNKWQVRDFGYGFGDKSARRIAPYWRHRIWGAREQLNLNPNPETVSDSLTSLIDFEVQVQQAAHLIRSMHMQVQMRMRMGGIDAVIIRVIIHMRGMGNQYADRGETDTEVEIRVDGEGGREEVLEVESMARIGMGMKMRILSYRREDDPEAEDGVASPTLSLDESPIPAPAPAYAHYSSTLLLPWLNLDVHRKHRERWPRVVCVEWS</sequence>
<name>A0A6A4HL17_9AGAR</name>
<dbReference type="AlphaFoldDB" id="A0A6A4HL17"/>
<keyword evidence="2" id="KW-1185">Reference proteome</keyword>